<gene>
    <name evidence="1" type="ORF">FWK35_00027425</name>
</gene>
<organism evidence="1 2">
    <name type="scientific">Aphis craccivora</name>
    <name type="common">Cowpea aphid</name>
    <dbReference type="NCBI Taxonomy" id="307492"/>
    <lineage>
        <taxon>Eukaryota</taxon>
        <taxon>Metazoa</taxon>
        <taxon>Ecdysozoa</taxon>
        <taxon>Arthropoda</taxon>
        <taxon>Hexapoda</taxon>
        <taxon>Insecta</taxon>
        <taxon>Pterygota</taxon>
        <taxon>Neoptera</taxon>
        <taxon>Paraneoptera</taxon>
        <taxon>Hemiptera</taxon>
        <taxon>Sternorrhyncha</taxon>
        <taxon>Aphidomorpha</taxon>
        <taxon>Aphidoidea</taxon>
        <taxon>Aphididae</taxon>
        <taxon>Aphidini</taxon>
        <taxon>Aphis</taxon>
        <taxon>Aphis</taxon>
    </lineage>
</organism>
<dbReference type="EMBL" id="VUJU01002785">
    <property type="protein sequence ID" value="KAF0760110.1"/>
    <property type="molecule type" value="Genomic_DNA"/>
</dbReference>
<protein>
    <submittedName>
        <fullName evidence="1">Tigger transposable element-derived protein 4-like</fullName>
    </submittedName>
</protein>
<dbReference type="OrthoDB" id="125347at2759"/>
<comment type="caution">
    <text evidence="1">The sequence shown here is derived from an EMBL/GenBank/DDBJ whole genome shotgun (WGS) entry which is preliminary data.</text>
</comment>
<name>A0A6G0YRC4_APHCR</name>
<dbReference type="AlphaFoldDB" id="A0A6G0YRC4"/>
<reference evidence="1 2" key="1">
    <citation type="submission" date="2019-08" db="EMBL/GenBank/DDBJ databases">
        <title>Whole genome of Aphis craccivora.</title>
        <authorList>
            <person name="Voronova N.V."/>
            <person name="Shulinski R.S."/>
            <person name="Bandarenka Y.V."/>
            <person name="Zhorov D.G."/>
            <person name="Warner D."/>
        </authorList>
    </citation>
    <scope>NUCLEOTIDE SEQUENCE [LARGE SCALE GENOMIC DNA]</scope>
    <source>
        <strain evidence="1">180601</strain>
        <tissue evidence="1">Whole Body</tissue>
    </source>
</reference>
<evidence type="ECO:0000313" key="2">
    <source>
        <dbReference type="Proteomes" id="UP000478052"/>
    </source>
</evidence>
<proteinExistence type="predicted"/>
<dbReference type="Proteomes" id="UP000478052">
    <property type="component" value="Unassembled WGS sequence"/>
</dbReference>
<sequence length="146" mass="16541">MCEKAWRNVQPNTIINCFKKAGFYFNEEQCDADKLNIDQQTTFQSYATIDENVEVTGLLTDNEIMGINISNSDSENDENDEPERTLDMITANQAISSLHTVRQFIESVAGVDISLFEAIGKLEDFVNKQPKTQKLITNYFSTVSNK</sequence>
<evidence type="ECO:0000313" key="1">
    <source>
        <dbReference type="EMBL" id="KAF0760110.1"/>
    </source>
</evidence>
<accession>A0A6G0YRC4</accession>
<keyword evidence="2" id="KW-1185">Reference proteome</keyword>